<protein>
    <recommendedName>
        <fullName evidence="6">NAD(P)-binding protein</fullName>
    </recommendedName>
</protein>
<evidence type="ECO:0000256" key="3">
    <source>
        <dbReference type="ARBA" id="ARBA00023002"/>
    </source>
</evidence>
<evidence type="ECO:0000256" key="1">
    <source>
        <dbReference type="ARBA" id="ARBA00006484"/>
    </source>
</evidence>
<keyword evidence="2" id="KW-0521">NADP</keyword>
<dbReference type="PRINTS" id="PR00081">
    <property type="entry name" value="GDHRDH"/>
</dbReference>
<dbReference type="PROSITE" id="PS00061">
    <property type="entry name" value="ADH_SHORT"/>
    <property type="match status" value="1"/>
</dbReference>
<dbReference type="SUPFAM" id="SSF51735">
    <property type="entry name" value="NAD(P)-binding Rossmann-fold domains"/>
    <property type="match status" value="1"/>
</dbReference>
<evidence type="ECO:0000313" key="5">
    <source>
        <dbReference type="RefSeq" id="XP_030980251.1"/>
    </source>
</evidence>
<accession>A0A6P8AZ60</accession>
<name>A0A6P8AZ60_PYRGI</name>
<comment type="similarity">
    <text evidence="1">Belongs to the short-chain dehydrogenases/reductases (SDR) family.</text>
</comment>
<reference evidence="4 5" key="1">
    <citation type="journal article" date="2019" name="Mol. Biol. Evol.">
        <title>Blast fungal genomes show frequent chromosomal changes, gene gains and losses, and effector gene turnover.</title>
        <authorList>
            <person name="Gomez Luciano L.B."/>
            <person name="Jason Tsai I."/>
            <person name="Chuma I."/>
            <person name="Tosa Y."/>
            <person name="Chen Y.H."/>
            <person name="Li J.Y."/>
            <person name="Li M.Y."/>
            <person name="Jade Lu M.Y."/>
            <person name="Nakayashiki H."/>
            <person name="Li W.H."/>
        </authorList>
    </citation>
    <scope>NUCLEOTIDE SEQUENCE [LARGE SCALE GENOMIC DNA]</scope>
    <source>
        <strain evidence="4 5">NI907</strain>
    </source>
</reference>
<dbReference type="PANTHER" id="PTHR24320">
    <property type="entry name" value="RETINOL DEHYDROGENASE"/>
    <property type="match status" value="1"/>
</dbReference>
<dbReference type="Gene3D" id="3.40.50.720">
    <property type="entry name" value="NAD(P)-binding Rossmann-like Domain"/>
    <property type="match status" value="1"/>
</dbReference>
<evidence type="ECO:0000313" key="4">
    <source>
        <dbReference type="Proteomes" id="UP000515153"/>
    </source>
</evidence>
<reference evidence="5" key="3">
    <citation type="submission" date="2025-08" db="UniProtKB">
        <authorList>
            <consortium name="RefSeq"/>
        </authorList>
    </citation>
    <scope>IDENTIFICATION</scope>
    <source>
        <strain evidence="5">NI907</strain>
    </source>
</reference>
<dbReference type="RefSeq" id="XP_030980251.1">
    <property type="nucleotide sequence ID" value="XM_031130600.1"/>
</dbReference>
<dbReference type="GO" id="GO:0016491">
    <property type="term" value="F:oxidoreductase activity"/>
    <property type="evidence" value="ECO:0007669"/>
    <property type="project" value="UniProtKB-KW"/>
</dbReference>
<dbReference type="KEGG" id="pgri:PgNI_10627"/>
<dbReference type="InterPro" id="IPR020904">
    <property type="entry name" value="Sc_DH/Rdtase_CS"/>
</dbReference>
<dbReference type="Proteomes" id="UP000515153">
    <property type="component" value="Chromosome VII"/>
</dbReference>
<dbReference type="PANTHER" id="PTHR24320:SF282">
    <property type="entry name" value="WW DOMAIN-CONTAINING OXIDOREDUCTASE"/>
    <property type="match status" value="1"/>
</dbReference>
<keyword evidence="3" id="KW-0560">Oxidoreductase</keyword>
<reference evidence="5" key="2">
    <citation type="submission" date="2019-10" db="EMBL/GenBank/DDBJ databases">
        <authorList>
            <consortium name="NCBI Genome Project"/>
        </authorList>
    </citation>
    <scope>NUCLEOTIDE SEQUENCE</scope>
    <source>
        <strain evidence="5">NI907</strain>
    </source>
</reference>
<gene>
    <name evidence="5" type="ORF">PgNI_10627</name>
</gene>
<dbReference type="AlphaFoldDB" id="A0A6P8AZ60"/>
<evidence type="ECO:0000256" key="2">
    <source>
        <dbReference type="ARBA" id="ARBA00022857"/>
    </source>
</evidence>
<evidence type="ECO:0008006" key="6">
    <source>
        <dbReference type="Google" id="ProtNLM"/>
    </source>
</evidence>
<dbReference type="GeneID" id="41965506"/>
<dbReference type="InterPro" id="IPR036291">
    <property type="entry name" value="NAD(P)-bd_dom_sf"/>
</dbReference>
<dbReference type="Pfam" id="PF00106">
    <property type="entry name" value="adh_short"/>
    <property type="match status" value="1"/>
</dbReference>
<proteinExistence type="inferred from homology"/>
<dbReference type="InterPro" id="IPR002347">
    <property type="entry name" value="SDR_fam"/>
</dbReference>
<keyword evidence="4" id="KW-1185">Reference proteome</keyword>
<organism evidence="4 5">
    <name type="scientific">Pyricularia grisea</name>
    <name type="common">Crabgrass-specific blast fungus</name>
    <name type="synonym">Magnaporthe grisea</name>
    <dbReference type="NCBI Taxonomy" id="148305"/>
    <lineage>
        <taxon>Eukaryota</taxon>
        <taxon>Fungi</taxon>
        <taxon>Dikarya</taxon>
        <taxon>Ascomycota</taxon>
        <taxon>Pezizomycotina</taxon>
        <taxon>Sordariomycetes</taxon>
        <taxon>Sordariomycetidae</taxon>
        <taxon>Magnaporthales</taxon>
        <taxon>Pyriculariaceae</taxon>
        <taxon>Pyricularia</taxon>
    </lineage>
</organism>
<sequence>MASWHHKQHMPNLQGRVAFVTGGNAGIGYHTVVFLAKAGAKVYFGARSASRAEAAVERMYRENPGLLHGQVNWLQVDMASMKSVLAGCDKFRASESKLNILIHNAAHEGREPSNMADSGVQITMQTNHLAVFAMTQELQPMLRTAAAEKDSDVRIVNVSSNAPSLTHSDEWRPDFSDPHGGDIRYPAGQADGFLAAMKRYSVSKMAMNLLTAELQARYDREGVPIMVISVCPGAVWTPGTRRVLPWYLLPVSYVNSCSEIEGPKAVLFAAVANEVREQEMYFKGQFINRTHLVIKGHPVTYNHAAGQQLWSVSKELVREFKDKARPE</sequence>